<evidence type="ECO:0000313" key="10">
    <source>
        <dbReference type="Proteomes" id="UP000033187"/>
    </source>
</evidence>
<dbReference type="Pfam" id="PF00067">
    <property type="entry name" value="p450"/>
    <property type="match status" value="1"/>
</dbReference>
<dbReference type="RefSeq" id="WP_082101094.1">
    <property type="nucleotide sequence ID" value="NZ_LN829118.1"/>
</dbReference>
<dbReference type="SUPFAM" id="SSF48264">
    <property type="entry name" value="Cytochrome P450"/>
    <property type="match status" value="1"/>
</dbReference>
<dbReference type="PANTHER" id="PTHR24291">
    <property type="entry name" value="CYTOCHROME P450 FAMILY 4"/>
    <property type="match status" value="1"/>
</dbReference>
<keyword evidence="10" id="KW-1185">Reference proteome</keyword>
<dbReference type="PRINTS" id="PR00385">
    <property type="entry name" value="P450"/>
</dbReference>
<comment type="cofactor">
    <cofactor evidence="7">
        <name>heme</name>
        <dbReference type="ChEBI" id="CHEBI:30413"/>
    </cofactor>
</comment>
<organism evidence="9 10">
    <name type="scientific">Candidatus Filomicrobium marinum</name>
    <dbReference type="NCBI Taxonomy" id="1608628"/>
    <lineage>
        <taxon>Bacteria</taxon>
        <taxon>Pseudomonadati</taxon>
        <taxon>Pseudomonadota</taxon>
        <taxon>Alphaproteobacteria</taxon>
        <taxon>Hyphomicrobiales</taxon>
        <taxon>Hyphomicrobiaceae</taxon>
        <taxon>Filomicrobium</taxon>
    </lineage>
</organism>
<dbReference type="GO" id="GO:0020037">
    <property type="term" value="F:heme binding"/>
    <property type="evidence" value="ECO:0007669"/>
    <property type="project" value="InterPro"/>
</dbReference>
<keyword evidence="4 8" id="KW-0560">Oxidoreductase</keyword>
<evidence type="ECO:0000256" key="3">
    <source>
        <dbReference type="ARBA" id="ARBA00022723"/>
    </source>
</evidence>
<dbReference type="PROSITE" id="PS00086">
    <property type="entry name" value="CYTOCHROME_P450"/>
    <property type="match status" value="1"/>
</dbReference>
<keyword evidence="3 7" id="KW-0479">Metal-binding</keyword>
<evidence type="ECO:0000256" key="2">
    <source>
        <dbReference type="ARBA" id="ARBA00022617"/>
    </source>
</evidence>
<dbReference type="InterPro" id="IPR017972">
    <property type="entry name" value="Cyt_P450_CS"/>
</dbReference>
<evidence type="ECO:0000256" key="5">
    <source>
        <dbReference type="ARBA" id="ARBA00023004"/>
    </source>
</evidence>
<dbReference type="GO" id="GO:0016705">
    <property type="term" value="F:oxidoreductase activity, acting on paired donors, with incorporation or reduction of molecular oxygen"/>
    <property type="evidence" value="ECO:0007669"/>
    <property type="project" value="InterPro"/>
</dbReference>
<evidence type="ECO:0000256" key="6">
    <source>
        <dbReference type="ARBA" id="ARBA00023033"/>
    </source>
</evidence>
<dbReference type="KEGG" id="fiy:BN1229_v1_2138"/>
<dbReference type="EMBL" id="LN829119">
    <property type="protein sequence ID" value="CPR19380.1"/>
    <property type="molecule type" value="Genomic_DNA"/>
</dbReference>
<protein>
    <submittedName>
        <fullName evidence="9">Cytochrome P450</fullName>
    </submittedName>
</protein>
<dbReference type="InterPro" id="IPR001128">
    <property type="entry name" value="Cyt_P450"/>
</dbReference>
<dbReference type="InterPro" id="IPR050196">
    <property type="entry name" value="Cytochrome_P450_Monoox"/>
</dbReference>
<sequence>MPTRLTPNTDVQFVPATSDGNGLYPPSITPPDQPLGFFDFLRQFIANPLRGLPRQVYEEDLTLYRPTKKLTVLWVSGPAIVEELLVGKANLLVKSPLEKQVFAATLGDGVLTSDGALWRWQRRVMAPLFRHNEILSYVPTMAQVAEEQVTEWRRAFAGSQAIDEQMMTSTFKVIMRTMLVGGDRSEGEAIMRGGSEYLARVSWEMAHALLHLPTWLPHPASRQMRRASQTVRSALSDIITRRRQSAVEGTDLLARLLNARDPDGGEPMTQDQLVNNLSTLLEAGHETTAKALTWTLYLLARAPEWQQSVRDEVNRIVGPTSIRAEHIDKLVLTTRVLKEAMRLYPPVPVVARQPKEAFELAGTPVPANAQIVVPIFAIHRHRKLWKDPDRFDPDRFLPDRETEMARTQFMPFGAGPRICIGQSFAMIEAVTLLATFVRGARFDWDGEHLPEPISRITLRPKGGMPLTVTPIL</sequence>
<name>A0A0D6JGD1_9HYPH</name>
<reference evidence="10" key="1">
    <citation type="submission" date="2015-02" db="EMBL/GenBank/DDBJ databases">
        <authorList>
            <person name="Chooi Y.-H."/>
        </authorList>
    </citation>
    <scope>NUCLEOTIDE SEQUENCE [LARGE SCALE GENOMIC DNA]</scope>
    <source>
        <strain evidence="10">strain Y</strain>
    </source>
</reference>
<dbReference type="Proteomes" id="UP000033187">
    <property type="component" value="Chromosome 1"/>
</dbReference>
<evidence type="ECO:0000256" key="1">
    <source>
        <dbReference type="ARBA" id="ARBA00010617"/>
    </source>
</evidence>
<evidence type="ECO:0000256" key="4">
    <source>
        <dbReference type="ARBA" id="ARBA00023002"/>
    </source>
</evidence>
<gene>
    <name evidence="9" type="ORF">YBN1229_v1_2138</name>
</gene>
<comment type="similarity">
    <text evidence="1 8">Belongs to the cytochrome P450 family.</text>
</comment>
<evidence type="ECO:0000256" key="7">
    <source>
        <dbReference type="PIRSR" id="PIRSR602401-1"/>
    </source>
</evidence>
<keyword evidence="5 7" id="KW-0408">Iron</keyword>
<accession>A0A0D6JGD1</accession>
<dbReference type="GO" id="GO:0004497">
    <property type="term" value="F:monooxygenase activity"/>
    <property type="evidence" value="ECO:0007669"/>
    <property type="project" value="UniProtKB-KW"/>
</dbReference>
<dbReference type="PRINTS" id="PR00463">
    <property type="entry name" value="EP450I"/>
</dbReference>
<dbReference type="Gene3D" id="1.10.630.10">
    <property type="entry name" value="Cytochrome P450"/>
    <property type="match status" value="1"/>
</dbReference>
<dbReference type="AlphaFoldDB" id="A0A0D6JGD1"/>
<dbReference type="InterPro" id="IPR002401">
    <property type="entry name" value="Cyt_P450_E_grp-I"/>
</dbReference>
<dbReference type="PANTHER" id="PTHR24291:SF50">
    <property type="entry name" value="BIFUNCTIONAL ALBAFLAVENONE MONOOXYGENASE_TERPENE SYNTHASE"/>
    <property type="match status" value="1"/>
</dbReference>
<dbReference type="KEGG" id="fil:BN1229_v1_2138"/>
<evidence type="ECO:0000313" key="9">
    <source>
        <dbReference type="EMBL" id="CPR19380.1"/>
    </source>
</evidence>
<keyword evidence="6 8" id="KW-0503">Monooxygenase</keyword>
<proteinExistence type="inferred from homology"/>
<keyword evidence="2 7" id="KW-0349">Heme</keyword>
<dbReference type="GO" id="GO:0005506">
    <property type="term" value="F:iron ion binding"/>
    <property type="evidence" value="ECO:0007669"/>
    <property type="project" value="InterPro"/>
</dbReference>
<feature type="binding site" description="axial binding residue" evidence="7">
    <location>
        <position position="419"/>
    </location>
    <ligand>
        <name>heme</name>
        <dbReference type="ChEBI" id="CHEBI:30413"/>
    </ligand>
    <ligandPart>
        <name>Fe</name>
        <dbReference type="ChEBI" id="CHEBI:18248"/>
    </ligandPart>
</feature>
<dbReference type="OrthoDB" id="9764248at2"/>
<evidence type="ECO:0000256" key="8">
    <source>
        <dbReference type="RuleBase" id="RU000461"/>
    </source>
</evidence>
<dbReference type="InterPro" id="IPR036396">
    <property type="entry name" value="Cyt_P450_sf"/>
</dbReference>